<sequence length="1735" mass="190702">MCHRNIRPPTGKTSIHSMDQTHCPVSGNNNETISQTLNQRFNDELLSPEHVMCDRNVFEISLTKDPVYGVGICIVGGAGKNLGGFFVKSLIKDSPAFLDGRIKPGDQILEINEEILGDIEHHEAVRMIKESGDIVKFLVSQVKPPGSIKRKEFDEDAEFQWKLQNSIESDKDFRTNMNKFRSDSPEPSVSLLELQNSKESVGDFRTKMDKFKGDSSSLEKADKPVSSVHSNIDVNNDTVKTDVKNASKKSGKDKKQEKIVDVDGENESIPESVCEREGAENVFSATIEAHSTLSLVDSLKSEAGGSETWADRHYKEQHAVSEESDTDSDFEDVCIAVIDNTYTPPLSRDTPPTQDLGEGPGEEFDVFLEKVNGSFGLHISGGVNTTVRHGGIYVKSVVPDGAADREGFIRKGDRILEVDSVSMMGLTHKEAVETLCQAPPFSRLKVERTSLLAQPLGTAEGPQGDVGSDGGQQRMIEVSAKGDDDVEDLYSSFVNEYNSYTVDLTKGIYGLGFSTVGGQVSSPDIREQVVRIKRVFLIGPAADAGILHSGDVILAVNGESVAGLSHKDTMSKLRSAGKQVQLLMCRPDPMQLPPLANTDTDESLVVTPNGSGSVQSNTDSDSDSEVEITPRGEHLTANHSKPAQQSHDLANHLGDIVDNSDSDEQDDCDGDGKAHNDVDDIDDDSESDADESYASSKQSSLAPPLPISPPPTMLSSMGSVDSDTTGGVAIVVGTADEEESEEESDPPRGAGLQVQMGVAELIDSCHSEMIVINNVKNLKQGAALNTSLIVREDSAVSFDNISRDDDVTPVTFEGDDVESRDGTPFDERESILGQTDEVSEFDKSIAKSEVDEEIVEAAQDSGEMSENVIDSLQDSVVVESLADTALSDLKNDIESDTVNNLSKSMESTSNSEYKHVSGSLGPEDTEKALTDLGVEAVGTFTVDNAQSSVIKVLDDPNGELCVENDIDVQFDYKDVHVEKSESERNSSDESDFDDDDIRRLEKKYLDIEQQEELVNESENDEYDISFNDDVVGTTNFSTEQEVEISYATLTDSASEQKEDDDDDESDTDKKKIVSASVKKLLSVESVGDIDTRLKDDSINEMTSENEPHCDVDSEHVSDESAIEVNELNKDDEEVFESDVDDETESNDESEDSEQGESAVREKEPSQLAGEMPLQPGEFLVRLRKPGTGELGFNVAGGANTTGGCYVKSILRDPALSDGRLKAGDKLIMVNDIDMRPLNHFEAVSVLREATDDVTIRVFRQDLVMGDFGQAEVEKLSHDLQQELDKQQPNLPSLSTKTAFESEDEEIDEDSSKQQISKSSPPPSDPEDSESQPGDHLLQDLIQSLEASRDQFGAGVQESGATSPRGENLWQDRAQRLDMPSPGRARSPQTAETSVYQIDLEKPTIGGLGISLVTAESRNMTEDNDNSVTVEDDDDNEFEKLIKGGSDKEDDNDDDDDDDDDEQFYVMKRYDESQCWCHNLRTLDITVPDEITEDWLFSLSLVTVPDDDMNRVLLTPSPEADTDYINASHIQIDVRGSVGDYIVSQGPLPETLGHFWQMIWEQRVTVLNMLTLDKEGSKVKCHRYWPESADTPLDICDGEYRLSLLYENELEAFTVRSVLMEHVESGDTRRIYQLNYTAWPDHGVPPSALPLLQCMRLSHLLRSEGPILVHCSAGIGRSGTFIAIDLALAHIERGQPFEVPEIVRELRRQRQGMIQTRDQYLFSYTAIVEALLETPT</sequence>
<feature type="compositionally biased region" description="Pro residues" evidence="3">
    <location>
        <begin position="703"/>
        <end position="712"/>
    </location>
</feature>
<dbReference type="CDD" id="cd06792">
    <property type="entry name" value="PDZ2-PTPN13_FRMPD2-like"/>
    <property type="match status" value="1"/>
</dbReference>
<feature type="compositionally biased region" description="Acidic residues" evidence="3">
    <location>
        <begin position="1057"/>
        <end position="1066"/>
    </location>
</feature>
<proteinExistence type="predicted"/>
<feature type="region of interest" description="Disordered" evidence="3">
    <location>
        <begin position="208"/>
        <end position="273"/>
    </location>
</feature>
<dbReference type="Proteomes" id="UP001164746">
    <property type="component" value="Chromosome 2"/>
</dbReference>
<feature type="compositionally biased region" description="Low complexity" evidence="3">
    <location>
        <begin position="692"/>
        <end position="702"/>
    </location>
</feature>
<feature type="domain" description="PDZ" evidence="6">
    <location>
        <begin position="1179"/>
        <end position="1261"/>
    </location>
</feature>
<dbReference type="PRINTS" id="PR00700">
    <property type="entry name" value="PRTYPHPHTASE"/>
</dbReference>
<feature type="compositionally biased region" description="Acidic residues" evidence="3">
    <location>
        <begin position="658"/>
        <end position="669"/>
    </location>
</feature>
<feature type="compositionally biased region" description="Basic and acidic residues" evidence="3">
    <location>
        <begin position="817"/>
        <end position="826"/>
    </location>
</feature>
<feature type="region of interest" description="Disordered" evidence="3">
    <location>
        <begin position="588"/>
        <end position="628"/>
    </location>
</feature>
<comment type="subcellular location">
    <subcellularLocation>
        <location evidence="1">Nucleus</location>
    </subcellularLocation>
</comment>
<dbReference type="SUPFAM" id="SSF50156">
    <property type="entry name" value="PDZ domain-like"/>
    <property type="match status" value="4"/>
</dbReference>
<feature type="compositionally biased region" description="Polar residues" evidence="3">
    <location>
        <begin position="1286"/>
        <end position="1298"/>
    </location>
</feature>
<feature type="domain" description="PDZ" evidence="6">
    <location>
        <begin position="59"/>
        <end position="143"/>
    </location>
</feature>
<dbReference type="PROSITE" id="PS50055">
    <property type="entry name" value="TYR_PHOSPHATASE_PTP"/>
    <property type="match status" value="1"/>
</dbReference>
<organism evidence="7 8">
    <name type="scientific">Mya arenaria</name>
    <name type="common">Soft-shell clam</name>
    <dbReference type="NCBI Taxonomy" id="6604"/>
    <lineage>
        <taxon>Eukaryota</taxon>
        <taxon>Metazoa</taxon>
        <taxon>Spiralia</taxon>
        <taxon>Lophotrochozoa</taxon>
        <taxon>Mollusca</taxon>
        <taxon>Bivalvia</taxon>
        <taxon>Autobranchia</taxon>
        <taxon>Heteroconchia</taxon>
        <taxon>Euheterodonta</taxon>
        <taxon>Imparidentia</taxon>
        <taxon>Neoheterodontei</taxon>
        <taxon>Myida</taxon>
        <taxon>Myoidea</taxon>
        <taxon>Myidae</taxon>
        <taxon>Mya</taxon>
    </lineage>
</organism>
<feature type="compositionally biased region" description="Basic and acidic residues" evidence="3">
    <location>
        <begin position="208"/>
        <end position="223"/>
    </location>
</feature>
<dbReference type="InterPro" id="IPR036034">
    <property type="entry name" value="PDZ_sf"/>
</dbReference>
<evidence type="ECO:0000256" key="1">
    <source>
        <dbReference type="ARBA" id="ARBA00004123"/>
    </source>
</evidence>
<evidence type="ECO:0000259" key="5">
    <source>
        <dbReference type="PROSITE" id="PS50056"/>
    </source>
</evidence>
<evidence type="ECO:0000259" key="6">
    <source>
        <dbReference type="PROSITE" id="PS50106"/>
    </source>
</evidence>
<feature type="region of interest" description="Disordered" evidence="3">
    <location>
        <begin position="1009"/>
        <end position="1071"/>
    </location>
</feature>
<dbReference type="SMART" id="SM00404">
    <property type="entry name" value="PTPc_motif"/>
    <property type="match status" value="1"/>
</dbReference>
<feature type="region of interest" description="Disordered" evidence="3">
    <location>
        <begin position="653"/>
        <end position="725"/>
    </location>
</feature>
<feature type="region of interest" description="Disordered" evidence="3">
    <location>
        <begin position="1416"/>
        <end position="1435"/>
    </location>
</feature>
<feature type="domain" description="Tyrosine-protein phosphatase" evidence="4">
    <location>
        <begin position="1503"/>
        <end position="1729"/>
    </location>
</feature>
<dbReference type="PANTHER" id="PTHR46900:SF2">
    <property type="entry name" value="TYROSINE-PROTEIN PHOSPHATASE NON-RECEPTOR TYPE 13"/>
    <property type="match status" value="1"/>
</dbReference>
<dbReference type="PROSITE" id="PS50056">
    <property type="entry name" value="TYR_PHOSPHATASE_2"/>
    <property type="match status" value="1"/>
</dbReference>
<feature type="compositionally biased region" description="Acidic residues" evidence="3">
    <location>
        <begin position="1421"/>
        <end position="1435"/>
    </location>
</feature>
<evidence type="ECO:0000259" key="4">
    <source>
        <dbReference type="PROSITE" id="PS50055"/>
    </source>
</evidence>
<dbReference type="InterPro" id="IPR000387">
    <property type="entry name" value="Tyr_Pase_dom"/>
</dbReference>
<dbReference type="PROSITE" id="PS50106">
    <property type="entry name" value="PDZ"/>
    <property type="match status" value="4"/>
</dbReference>
<feature type="compositionally biased region" description="Acidic residues" evidence="3">
    <location>
        <begin position="679"/>
        <end position="691"/>
    </location>
</feature>
<feature type="compositionally biased region" description="Acidic residues" evidence="3">
    <location>
        <begin position="1447"/>
        <end position="1460"/>
    </location>
</feature>
<feature type="compositionally biased region" description="Acidic residues" evidence="3">
    <location>
        <begin position="1129"/>
        <end position="1154"/>
    </location>
</feature>
<evidence type="ECO:0000256" key="2">
    <source>
        <dbReference type="ARBA" id="ARBA00023242"/>
    </source>
</evidence>
<dbReference type="InterPro" id="IPR016130">
    <property type="entry name" value="Tyr_Pase_AS"/>
</dbReference>
<feature type="compositionally biased region" description="Polar residues" evidence="3">
    <location>
        <begin position="606"/>
        <end position="619"/>
    </location>
</feature>
<dbReference type="SMART" id="SM00228">
    <property type="entry name" value="PDZ"/>
    <property type="match status" value="4"/>
</dbReference>
<evidence type="ECO:0000313" key="8">
    <source>
        <dbReference type="Proteomes" id="UP001164746"/>
    </source>
</evidence>
<dbReference type="SMART" id="SM00194">
    <property type="entry name" value="PTPc"/>
    <property type="match status" value="1"/>
</dbReference>
<feature type="compositionally biased region" description="Basic and acidic residues" evidence="3">
    <location>
        <begin position="1105"/>
        <end position="1118"/>
    </location>
</feature>
<dbReference type="InterPro" id="IPR003595">
    <property type="entry name" value="Tyr_Pase_cat"/>
</dbReference>
<keyword evidence="8" id="KW-1185">Reference proteome</keyword>
<evidence type="ECO:0000256" key="3">
    <source>
        <dbReference type="SAM" id="MobiDB-lite"/>
    </source>
</evidence>
<dbReference type="Gene3D" id="2.30.42.10">
    <property type="match status" value="4"/>
</dbReference>
<name>A0ABY7DC73_MYAAR</name>
<dbReference type="EMBL" id="CP111013">
    <property type="protein sequence ID" value="WAQ95264.1"/>
    <property type="molecule type" value="Genomic_DNA"/>
</dbReference>
<dbReference type="Pfam" id="PF00595">
    <property type="entry name" value="PDZ"/>
    <property type="match status" value="4"/>
</dbReference>
<dbReference type="PROSITE" id="PS00383">
    <property type="entry name" value="TYR_PHOSPHATASE_1"/>
    <property type="match status" value="1"/>
</dbReference>
<feature type="compositionally biased region" description="Polar residues" evidence="3">
    <location>
        <begin position="227"/>
        <end position="238"/>
    </location>
</feature>
<gene>
    <name evidence="7" type="ORF">MAR_027954</name>
</gene>
<dbReference type="InterPro" id="IPR001478">
    <property type="entry name" value="PDZ"/>
</dbReference>
<feature type="region of interest" description="Disordered" evidence="3">
    <location>
        <begin position="1283"/>
        <end position="1369"/>
    </location>
</feature>
<dbReference type="InterPro" id="IPR000242">
    <property type="entry name" value="PTP_cat"/>
</dbReference>
<feature type="compositionally biased region" description="Acidic residues" evidence="3">
    <location>
        <begin position="1009"/>
        <end position="1023"/>
    </location>
</feature>
<accession>A0ABY7DC73</accession>
<dbReference type="InterPro" id="IPR052074">
    <property type="entry name" value="NonRcpt_TyrProt_Phosphatase"/>
</dbReference>
<protein>
    <submittedName>
        <fullName evidence="7">PTN13-like protein</fullName>
    </submittedName>
</protein>
<feature type="region of interest" description="Disordered" evidence="3">
    <location>
        <begin position="807"/>
        <end position="826"/>
    </location>
</feature>
<dbReference type="Gene3D" id="3.90.190.10">
    <property type="entry name" value="Protein tyrosine phosphatase superfamily"/>
    <property type="match status" value="1"/>
</dbReference>
<dbReference type="PANTHER" id="PTHR46900">
    <property type="entry name" value="TYROSINE-PROTEIN PHOSPHATASE NON-RECEPTOR TYPE 13"/>
    <property type="match status" value="1"/>
</dbReference>
<keyword evidence="2" id="KW-0539">Nucleus</keyword>
<feature type="domain" description="Tyrosine specific protein phosphatases" evidence="5">
    <location>
        <begin position="1648"/>
        <end position="1720"/>
    </location>
</feature>
<evidence type="ECO:0000313" key="7">
    <source>
        <dbReference type="EMBL" id="WAQ95264.1"/>
    </source>
</evidence>
<dbReference type="SUPFAM" id="SSF52799">
    <property type="entry name" value="(Phosphotyrosine protein) phosphatases II"/>
    <property type="match status" value="1"/>
</dbReference>
<feature type="domain" description="PDZ" evidence="6">
    <location>
        <begin position="501"/>
        <end position="588"/>
    </location>
</feature>
<feature type="region of interest" description="Disordered" evidence="3">
    <location>
        <begin position="1093"/>
        <end position="1174"/>
    </location>
</feature>
<reference evidence="7" key="1">
    <citation type="submission" date="2022-11" db="EMBL/GenBank/DDBJ databases">
        <title>Centuries of genome instability and evolution in soft-shell clam transmissible cancer (bioRxiv).</title>
        <authorList>
            <person name="Hart S.F.M."/>
            <person name="Yonemitsu M.A."/>
            <person name="Giersch R.M."/>
            <person name="Beal B.F."/>
            <person name="Arriagada G."/>
            <person name="Davis B.W."/>
            <person name="Ostrander E.A."/>
            <person name="Goff S.P."/>
            <person name="Metzger M.J."/>
        </authorList>
    </citation>
    <scope>NUCLEOTIDE SEQUENCE</scope>
    <source>
        <strain evidence="7">MELC-2E11</strain>
        <tissue evidence="7">Siphon/mantle</tissue>
    </source>
</reference>
<feature type="region of interest" description="Disordered" evidence="3">
    <location>
        <begin position="1440"/>
        <end position="1460"/>
    </location>
</feature>
<dbReference type="Pfam" id="PF00102">
    <property type="entry name" value="Y_phosphatase"/>
    <property type="match status" value="1"/>
</dbReference>
<feature type="domain" description="PDZ" evidence="6">
    <location>
        <begin position="365"/>
        <end position="450"/>
    </location>
</feature>
<dbReference type="InterPro" id="IPR029021">
    <property type="entry name" value="Prot-tyrosine_phosphatase-like"/>
</dbReference>